<sequence>MVFDLGNVLVEIDFSRVLSVWAGYAGLEIEELSSIFSIENKYHERFERGEISSLVFFNGMRKSLRIDITDEQFLEGWNAVFVGEVEGICDVVTLASIQYPLYVFSNTNAPHQIIWRGLCPKLLSKFQKIFVSCELGWRKPEKEAFYTVAKAIGKPIHQILFFDDSPENVAVAS</sequence>
<dbReference type="Gene3D" id="1.10.150.240">
    <property type="entry name" value="Putative phosphatase, domain 2"/>
    <property type="match status" value="1"/>
</dbReference>
<dbReference type="InterPro" id="IPR023214">
    <property type="entry name" value="HAD_sf"/>
</dbReference>
<accession>A0A381YA63</accession>
<dbReference type="EMBL" id="UINC01017662">
    <property type="protein sequence ID" value="SVA73502.1"/>
    <property type="molecule type" value="Genomic_DNA"/>
</dbReference>
<dbReference type="InterPro" id="IPR036412">
    <property type="entry name" value="HAD-like_sf"/>
</dbReference>
<reference evidence="1" key="1">
    <citation type="submission" date="2018-05" db="EMBL/GenBank/DDBJ databases">
        <authorList>
            <person name="Lanie J.A."/>
            <person name="Ng W.-L."/>
            <person name="Kazmierczak K.M."/>
            <person name="Andrzejewski T.M."/>
            <person name="Davidsen T.M."/>
            <person name="Wayne K.J."/>
            <person name="Tettelin H."/>
            <person name="Glass J.I."/>
            <person name="Rusch D."/>
            <person name="Podicherti R."/>
            <person name="Tsui H.-C.T."/>
            <person name="Winkler M.E."/>
        </authorList>
    </citation>
    <scope>NUCLEOTIDE SEQUENCE</scope>
</reference>
<dbReference type="PANTHER" id="PTHR43611:SF3">
    <property type="entry name" value="FLAVIN MONONUCLEOTIDE HYDROLASE 1, CHLOROPLATIC"/>
    <property type="match status" value="1"/>
</dbReference>
<dbReference type="PANTHER" id="PTHR43611">
    <property type="entry name" value="ALPHA-D-GLUCOSE 1-PHOSPHATE PHOSPHATASE"/>
    <property type="match status" value="1"/>
</dbReference>
<evidence type="ECO:0008006" key="2">
    <source>
        <dbReference type="Google" id="ProtNLM"/>
    </source>
</evidence>
<proteinExistence type="predicted"/>
<feature type="non-terminal residue" evidence="1">
    <location>
        <position position="173"/>
    </location>
</feature>
<gene>
    <name evidence="1" type="ORF">METZ01_LOCUS126356</name>
</gene>
<evidence type="ECO:0000313" key="1">
    <source>
        <dbReference type="EMBL" id="SVA73502.1"/>
    </source>
</evidence>
<dbReference type="InterPro" id="IPR023198">
    <property type="entry name" value="PGP-like_dom2"/>
</dbReference>
<dbReference type="Gene3D" id="3.40.50.1000">
    <property type="entry name" value="HAD superfamily/HAD-like"/>
    <property type="match status" value="1"/>
</dbReference>
<dbReference type="Pfam" id="PF00702">
    <property type="entry name" value="Hydrolase"/>
    <property type="match status" value="1"/>
</dbReference>
<organism evidence="1">
    <name type="scientific">marine metagenome</name>
    <dbReference type="NCBI Taxonomy" id="408172"/>
    <lineage>
        <taxon>unclassified sequences</taxon>
        <taxon>metagenomes</taxon>
        <taxon>ecological metagenomes</taxon>
    </lineage>
</organism>
<dbReference type="SUPFAM" id="SSF56784">
    <property type="entry name" value="HAD-like"/>
    <property type="match status" value="1"/>
</dbReference>
<protein>
    <recommendedName>
        <fullName evidence="2">Haloacid dehalogenase</fullName>
    </recommendedName>
</protein>
<name>A0A381YA63_9ZZZZ</name>
<dbReference type="AlphaFoldDB" id="A0A381YA63"/>